<dbReference type="PANTHER" id="PTHR41252:SF1">
    <property type="entry name" value="BLR2505 PROTEIN"/>
    <property type="match status" value="1"/>
</dbReference>
<organism evidence="2 3">
    <name type="scientific">Ilyomonas limi</name>
    <dbReference type="NCBI Taxonomy" id="2575867"/>
    <lineage>
        <taxon>Bacteria</taxon>
        <taxon>Pseudomonadati</taxon>
        <taxon>Bacteroidota</taxon>
        <taxon>Chitinophagia</taxon>
        <taxon>Chitinophagales</taxon>
        <taxon>Chitinophagaceae</taxon>
        <taxon>Ilyomonas</taxon>
    </lineage>
</organism>
<dbReference type="RefSeq" id="WP_137261217.1">
    <property type="nucleotide sequence ID" value="NZ_SZQL01000005.1"/>
</dbReference>
<dbReference type="AlphaFoldDB" id="A0A4U3L2W3"/>
<name>A0A4U3L2W3_9BACT</name>
<dbReference type="Proteomes" id="UP000305848">
    <property type="component" value="Unassembled WGS sequence"/>
</dbReference>
<protein>
    <submittedName>
        <fullName evidence="2">DUF4440 domain-containing protein</fullName>
    </submittedName>
</protein>
<evidence type="ECO:0000313" key="2">
    <source>
        <dbReference type="EMBL" id="TKK69222.1"/>
    </source>
</evidence>
<proteinExistence type="predicted"/>
<dbReference type="InterPro" id="IPR032710">
    <property type="entry name" value="NTF2-like_dom_sf"/>
</dbReference>
<dbReference type="Pfam" id="PF12680">
    <property type="entry name" value="SnoaL_2"/>
    <property type="match status" value="1"/>
</dbReference>
<accession>A0A4U3L2W3</accession>
<evidence type="ECO:0000259" key="1">
    <source>
        <dbReference type="Pfam" id="PF12680"/>
    </source>
</evidence>
<dbReference type="SUPFAM" id="SSF54427">
    <property type="entry name" value="NTF2-like"/>
    <property type="match status" value="1"/>
</dbReference>
<dbReference type="Gene3D" id="3.10.450.50">
    <property type="match status" value="1"/>
</dbReference>
<gene>
    <name evidence="2" type="ORF">FC093_07855</name>
</gene>
<reference evidence="2 3" key="1">
    <citation type="submission" date="2019-05" db="EMBL/GenBank/DDBJ databases">
        <title>Panacibacter sp. strain 17mud1-8 Genome sequencing and assembly.</title>
        <authorList>
            <person name="Chhetri G."/>
        </authorList>
    </citation>
    <scope>NUCLEOTIDE SEQUENCE [LARGE SCALE GENOMIC DNA]</scope>
    <source>
        <strain evidence="2 3">17mud1-8</strain>
    </source>
</reference>
<dbReference type="OrthoDB" id="7869337at2"/>
<comment type="caution">
    <text evidence="2">The sequence shown here is derived from an EMBL/GenBank/DDBJ whole genome shotgun (WGS) entry which is preliminary data.</text>
</comment>
<sequence length="135" mass="15272">MQTILDNAATVAQMFDAFKKGEVDKLLSFMHPRVIWTISGAAPIPYARTYRGKQDTASFFPEVARAVTFTEFEPEKIVNIDDHTVVSIGHLTAIANETGKEMKSDWVMLSEFDEEGMLVRFRDYTDTQTVAKAFQ</sequence>
<feature type="domain" description="SnoaL-like" evidence="1">
    <location>
        <begin position="11"/>
        <end position="120"/>
    </location>
</feature>
<evidence type="ECO:0000313" key="3">
    <source>
        <dbReference type="Proteomes" id="UP000305848"/>
    </source>
</evidence>
<keyword evidence="3" id="KW-1185">Reference proteome</keyword>
<dbReference type="InterPro" id="IPR037401">
    <property type="entry name" value="SnoaL-like"/>
</dbReference>
<dbReference type="EMBL" id="SZQL01000005">
    <property type="protein sequence ID" value="TKK69222.1"/>
    <property type="molecule type" value="Genomic_DNA"/>
</dbReference>
<dbReference type="PANTHER" id="PTHR41252">
    <property type="entry name" value="BLR2505 PROTEIN"/>
    <property type="match status" value="1"/>
</dbReference>